<dbReference type="SUPFAM" id="SSF53784">
    <property type="entry name" value="Phosphofructokinase"/>
    <property type="match status" value="1"/>
</dbReference>
<evidence type="ECO:0000256" key="13">
    <source>
        <dbReference type="ARBA" id="ARBA00048070"/>
    </source>
</evidence>
<evidence type="ECO:0000259" key="15">
    <source>
        <dbReference type="Pfam" id="PF00365"/>
    </source>
</evidence>
<comment type="catalytic activity">
    <reaction evidence="13 14">
        <text>beta-D-fructose 6-phosphate + ATP = beta-D-fructose 1,6-bisphosphate + ADP + H(+)</text>
        <dbReference type="Rhea" id="RHEA:16109"/>
        <dbReference type="ChEBI" id="CHEBI:15378"/>
        <dbReference type="ChEBI" id="CHEBI:30616"/>
        <dbReference type="ChEBI" id="CHEBI:32966"/>
        <dbReference type="ChEBI" id="CHEBI:57634"/>
        <dbReference type="ChEBI" id="CHEBI:456216"/>
        <dbReference type="EC" id="2.7.1.11"/>
    </reaction>
</comment>
<dbReference type="NCBIfam" id="NF002872">
    <property type="entry name" value="PRK03202.1"/>
    <property type="match status" value="1"/>
</dbReference>
<dbReference type="GO" id="GO:0005524">
    <property type="term" value="F:ATP binding"/>
    <property type="evidence" value="ECO:0007669"/>
    <property type="project" value="UniProtKB-UniRule"/>
</dbReference>
<feature type="binding site" evidence="14">
    <location>
        <position position="166"/>
    </location>
    <ligand>
        <name>substrate</name>
        <note>ligand shared between dimeric partners</note>
    </ligand>
</feature>
<dbReference type="PRINTS" id="PR00476">
    <property type="entry name" value="PHFRCTKINASE"/>
</dbReference>
<evidence type="ECO:0000256" key="9">
    <source>
        <dbReference type="ARBA" id="ARBA00022777"/>
    </source>
</evidence>
<comment type="caution">
    <text evidence="16">The sequence shown here is derived from an EMBL/GenBank/DDBJ whole genome shotgun (WGS) entry which is preliminary data.</text>
</comment>
<dbReference type="GO" id="GO:0070095">
    <property type="term" value="F:fructose-6-phosphate binding"/>
    <property type="evidence" value="ECO:0007669"/>
    <property type="project" value="TreeGrafter"/>
</dbReference>
<keyword evidence="7 14" id="KW-0479">Metal-binding</keyword>
<keyword evidence="11 14" id="KW-0460">Magnesium</keyword>
<dbReference type="PROSITE" id="PS00433">
    <property type="entry name" value="PHOSPHOFRUCTOKINASE"/>
    <property type="match status" value="1"/>
</dbReference>
<dbReference type="GO" id="GO:0006002">
    <property type="term" value="P:fructose 6-phosphate metabolic process"/>
    <property type="evidence" value="ECO:0007669"/>
    <property type="project" value="UniProtKB-UniRule"/>
</dbReference>
<comment type="subunit">
    <text evidence="14">Homotetramer.</text>
</comment>
<dbReference type="PANTHER" id="PTHR13697">
    <property type="entry name" value="PHOSPHOFRUCTOKINASE"/>
    <property type="match status" value="1"/>
</dbReference>
<protein>
    <recommendedName>
        <fullName evidence="14">ATP-dependent 6-phosphofructokinase</fullName>
        <shortName evidence="14">ATP-PFK</shortName>
        <shortName evidence="14">Phosphofructokinase</shortName>
        <ecNumber evidence="14">2.7.1.11</ecNumber>
    </recommendedName>
    <alternativeName>
        <fullName evidence="14">Phosphohexokinase</fullName>
    </alternativeName>
</protein>
<keyword evidence="8 14" id="KW-0547">Nucleotide-binding</keyword>
<dbReference type="FunFam" id="3.40.50.460:FF:000002">
    <property type="entry name" value="ATP-dependent 6-phosphofructokinase"/>
    <property type="match status" value="1"/>
</dbReference>
<dbReference type="InterPro" id="IPR015912">
    <property type="entry name" value="Phosphofructokinase_CS"/>
</dbReference>
<feature type="binding site" description="in other chain" evidence="14">
    <location>
        <begin position="173"/>
        <end position="175"/>
    </location>
    <ligand>
        <name>substrate</name>
        <note>ligand shared between dimeric partners</note>
    </ligand>
</feature>
<evidence type="ECO:0000256" key="1">
    <source>
        <dbReference type="ARBA" id="ARBA00001946"/>
    </source>
</evidence>
<feature type="binding site" description="in other chain" evidence="14">
    <location>
        <position position="158"/>
    </location>
    <ligand>
        <name>ADP</name>
        <dbReference type="ChEBI" id="CHEBI:456216"/>
        <note>allosteric activator; ligand shared between dimeric partners</note>
    </ligand>
</feature>
<keyword evidence="6 14" id="KW-0808">Transferase</keyword>
<dbReference type="OrthoDB" id="9802503at2"/>
<dbReference type="GO" id="GO:0030388">
    <property type="term" value="P:fructose 1,6-bisphosphate metabolic process"/>
    <property type="evidence" value="ECO:0007669"/>
    <property type="project" value="TreeGrafter"/>
</dbReference>
<keyword evidence="4 14" id="KW-0963">Cytoplasm</keyword>
<name>A0A2H3NMZ5_9BACT</name>
<dbReference type="PIRSF" id="PIRSF000532">
    <property type="entry name" value="ATP_PFK_prok"/>
    <property type="match status" value="1"/>
</dbReference>
<dbReference type="InterPro" id="IPR012828">
    <property type="entry name" value="PFKA_ATP_prok"/>
</dbReference>
<feature type="binding site" evidence="14">
    <location>
        <begin position="105"/>
        <end position="108"/>
    </location>
    <ligand>
        <name>ATP</name>
        <dbReference type="ChEBI" id="CHEBI:30616"/>
    </ligand>
</feature>
<keyword evidence="10 14" id="KW-0067">ATP-binding</keyword>
<feature type="binding site" evidence="14">
    <location>
        <position position="252"/>
    </location>
    <ligand>
        <name>substrate</name>
        <note>ligand shared between dimeric partners</note>
    </ligand>
</feature>
<evidence type="ECO:0000313" key="16">
    <source>
        <dbReference type="EMBL" id="PEN07899.1"/>
    </source>
</evidence>
<gene>
    <name evidence="14 16" type="primary">pfkA</name>
    <name evidence="16" type="ORF">CRI93_05485</name>
</gene>
<comment type="similarity">
    <text evidence="14">Belongs to the phosphofructokinase type A (PFKA) family. ATP-dependent PFK group I subfamily. Prokaryotic clade 'B1' sub-subfamily.</text>
</comment>
<dbReference type="InterPro" id="IPR035966">
    <property type="entry name" value="PKF_sf"/>
</dbReference>
<evidence type="ECO:0000256" key="3">
    <source>
        <dbReference type="ARBA" id="ARBA00004679"/>
    </source>
</evidence>
<feature type="binding site" evidence="14">
    <location>
        <position position="14"/>
    </location>
    <ligand>
        <name>ATP</name>
        <dbReference type="ChEBI" id="CHEBI:30616"/>
    </ligand>
</feature>
<dbReference type="GO" id="GO:0048029">
    <property type="term" value="F:monosaccharide binding"/>
    <property type="evidence" value="ECO:0007669"/>
    <property type="project" value="TreeGrafter"/>
</dbReference>
<dbReference type="InterPro" id="IPR012003">
    <property type="entry name" value="ATP_PFK_prok-type"/>
</dbReference>
<dbReference type="HAMAP" id="MF_00339">
    <property type="entry name" value="Phosphofructokinase_I_B1"/>
    <property type="match status" value="1"/>
</dbReference>
<dbReference type="RefSeq" id="WP_098061621.1">
    <property type="nucleotide sequence ID" value="NZ_PDEP01000004.1"/>
</dbReference>
<dbReference type="InterPro" id="IPR000023">
    <property type="entry name" value="Phosphofructokinase_dom"/>
</dbReference>
<organism evidence="16 17">
    <name type="scientific">Longimonas halophila</name>
    <dbReference type="NCBI Taxonomy" id="1469170"/>
    <lineage>
        <taxon>Bacteria</taxon>
        <taxon>Pseudomonadati</taxon>
        <taxon>Rhodothermota</taxon>
        <taxon>Rhodothermia</taxon>
        <taxon>Rhodothermales</taxon>
        <taxon>Salisaetaceae</taxon>
        <taxon>Longimonas</taxon>
    </lineage>
</organism>
<dbReference type="FunFam" id="3.40.50.450:FF:000001">
    <property type="entry name" value="ATP-dependent 6-phosphofructokinase"/>
    <property type="match status" value="1"/>
</dbReference>
<accession>A0A2H3NMZ5</accession>
<evidence type="ECO:0000256" key="11">
    <source>
        <dbReference type="ARBA" id="ARBA00022842"/>
    </source>
</evidence>
<dbReference type="GO" id="GO:0016208">
    <property type="term" value="F:AMP binding"/>
    <property type="evidence" value="ECO:0007669"/>
    <property type="project" value="TreeGrafter"/>
</dbReference>
<comment type="function">
    <text evidence="14">Catalyzes the phosphorylation of D-fructose 6-phosphate to fructose 1,6-bisphosphate by ATP, the first committing step of glycolysis.</text>
</comment>
<sequence>MRDIERIGVYTSGGDAPGMNACLRAVVRTALANDLDVMGIRRGYEGMIEGDFVEMDRRSVSNIVQTGGTVLKSARSPAFMNPEGRARAMRMLKEYKVDALVAIGGDGTMRGANILHDEHDIPVVGCPGTIDNDLYGTDTTIGYDTALNTAIENIDRVRDTADAHNRLFLIEVMGRDAGFIALNCGIGGGAEMVLIPETITEMEVVKERLLSLMSAQRRSTIVIVAEGDELGGARGIEKALLDDSDFNDIDLRSTILGHIQRGGSPTASDRVLASRLGVGAVESLLDGHSEVMVGLVNSEVKLTPLRNVWGRKKSIDYDLLKLTQILS</sequence>
<dbReference type="AlphaFoldDB" id="A0A2H3NMZ5"/>
<evidence type="ECO:0000256" key="6">
    <source>
        <dbReference type="ARBA" id="ARBA00022679"/>
    </source>
</evidence>
<dbReference type="GO" id="GO:0003872">
    <property type="term" value="F:6-phosphofructokinase activity"/>
    <property type="evidence" value="ECO:0007669"/>
    <property type="project" value="UniProtKB-UniRule"/>
</dbReference>
<evidence type="ECO:0000313" key="17">
    <source>
        <dbReference type="Proteomes" id="UP000221024"/>
    </source>
</evidence>
<keyword evidence="17" id="KW-1185">Reference proteome</keyword>
<feature type="binding site" evidence="14">
    <location>
        <position position="106"/>
    </location>
    <ligand>
        <name>Mg(2+)</name>
        <dbReference type="ChEBI" id="CHEBI:18420"/>
        <note>catalytic</note>
    </ligand>
</feature>
<feature type="active site" description="Proton acceptor" evidence="14">
    <location>
        <position position="131"/>
    </location>
</feature>
<dbReference type="NCBIfam" id="TIGR02482">
    <property type="entry name" value="PFKA_ATP"/>
    <property type="match status" value="1"/>
</dbReference>
<feature type="binding site" description="in other chain" evidence="14">
    <location>
        <begin position="258"/>
        <end position="261"/>
    </location>
    <ligand>
        <name>substrate</name>
        <note>ligand shared between dimeric partners</note>
    </ligand>
</feature>
<evidence type="ECO:0000256" key="5">
    <source>
        <dbReference type="ARBA" id="ARBA00022533"/>
    </source>
</evidence>
<evidence type="ECO:0000256" key="8">
    <source>
        <dbReference type="ARBA" id="ARBA00022741"/>
    </source>
</evidence>
<feature type="binding site" evidence="14">
    <location>
        <begin position="75"/>
        <end position="76"/>
    </location>
    <ligand>
        <name>ATP</name>
        <dbReference type="ChEBI" id="CHEBI:30616"/>
    </ligand>
</feature>
<comment type="subcellular location">
    <subcellularLocation>
        <location evidence="2 14">Cytoplasm</location>
    </subcellularLocation>
</comment>
<dbReference type="GO" id="GO:0042802">
    <property type="term" value="F:identical protein binding"/>
    <property type="evidence" value="ECO:0007669"/>
    <property type="project" value="TreeGrafter"/>
</dbReference>
<feature type="binding site" description="in other chain" evidence="14">
    <location>
        <begin position="129"/>
        <end position="131"/>
    </location>
    <ligand>
        <name>substrate</name>
        <note>ligand shared between dimeric partners</note>
    </ligand>
</feature>
<dbReference type="UniPathway" id="UPA00109">
    <property type="reaction ID" value="UER00182"/>
</dbReference>
<dbReference type="EMBL" id="PDEP01000004">
    <property type="protein sequence ID" value="PEN07899.1"/>
    <property type="molecule type" value="Genomic_DNA"/>
</dbReference>
<comment type="caution">
    <text evidence="14">Lacks conserved residue(s) required for the propagation of feature annotation.</text>
</comment>
<reference evidence="16 17" key="1">
    <citation type="submission" date="2017-10" db="EMBL/GenBank/DDBJ databases">
        <title>Draft genome of Longimonas halophila.</title>
        <authorList>
            <person name="Goh K.M."/>
            <person name="Shamsir M.S."/>
            <person name="Lim S.W."/>
        </authorList>
    </citation>
    <scope>NUCLEOTIDE SEQUENCE [LARGE SCALE GENOMIC DNA]</scope>
    <source>
        <strain evidence="16 17">KCTC 42399</strain>
    </source>
</reference>
<feature type="binding site" evidence="14">
    <location>
        <begin position="24"/>
        <end position="28"/>
    </location>
    <ligand>
        <name>ADP</name>
        <dbReference type="ChEBI" id="CHEBI:456216"/>
        <note>allosteric activator; ligand shared between dimeric partners</note>
    </ligand>
</feature>
<keyword evidence="12 14" id="KW-0324">Glycolysis</keyword>
<dbReference type="Proteomes" id="UP000221024">
    <property type="component" value="Unassembled WGS sequence"/>
</dbReference>
<feature type="binding site" description="in other chain" evidence="14">
    <location>
        <begin position="189"/>
        <end position="191"/>
    </location>
    <ligand>
        <name>ADP</name>
        <dbReference type="ChEBI" id="CHEBI:456216"/>
        <note>allosteric activator; ligand shared between dimeric partners</note>
    </ligand>
</feature>
<dbReference type="Gene3D" id="3.40.50.450">
    <property type="match status" value="1"/>
</dbReference>
<dbReference type="GO" id="GO:0061621">
    <property type="term" value="P:canonical glycolysis"/>
    <property type="evidence" value="ECO:0007669"/>
    <property type="project" value="TreeGrafter"/>
</dbReference>
<feature type="domain" description="Phosphofructokinase" evidence="15">
    <location>
        <begin position="6"/>
        <end position="283"/>
    </location>
</feature>
<evidence type="ECO:0000256" key="7">
    <source>
        <dbReference type="ARBA" id="ARBA00022723"/>
    </source>
</evidence>
<comment type="pathway">
    <text evidence="3 14">Carbohydrate degradation; glycolysis; D-glyceraldehyde 3-phosphate and glycerone phosphate from D-glucose: step 3/4.</text>
</comment>
<dbReference type="EC" id="2.7.1.11" evidence="14"/>
<comment type="activity regulation">
    <text evidence="14">Allosterically activated by ADP and other diphosphonucleosides, and allosterically inhibited by phosphoenolpyruvate.</text>
</comment>
<evidence type="ECO:0000256" key="4">
    <source>
        <dbReference type="ARBA" id="ARBA00022490"/>
    </source>
</evidence>
<dbReference type="PANTHER" id="PTHR13697:SF4">
    <property type="entry name" value="ATP-DEPENDENT 6-PHOSPHOFRUCTOKINASE"/>
    <property type="match status" value="1"/>
</dbReference>
<dbReference type="InterPro" id="IPR022953">
    <property type="entry name" value="ATP_PFK"/>
</dbReference>
<evidence type="ECO:0000256" key="12">
    <source>
        <dbReference type="ARBA" id="ARBA00023152"/>
    </source>
</evidence>
<comment type="cofactor">
    <cofactor evidence="1 14">
        <name>Mg(2+)</name>
        <dbReference type="ChEBI" id="CHEBI:18420"/>
    </cofactor>
</comment>
<dbReference type="GO" id="GO:0046872">
    <property type="term" value="F:metal ion binding"/>
    <property type="evidence" value="ECO:0007669"/>
    <property type="project" value="UniProtKB-KW"/>
</dbReference>
<keyword evidence="5 14" id="KW-0021">Allosteric enzyme</keyword>
<dbReference type="Pfam" id="PF00365">
    <property type="entry name" value="PFK"/>
    <property type="match status" value="1"/>
</dbReference>
<evidence type="ECO:0000256" key="14">
    <source>
        <dbReference type="HAMAP-Rule" id="MF_00339"/>
    </source>
</evidence>
<dbReference type="GO" id="GO:0005945">
    <property type="term" value="C:6-phosphofructokinase complex"/>
    <property type="evidence" value="ECO:0007669"/>
    <property type="project" value="TreeGrafter"/>
</dbReference>
<dbReference type="Gene3D" id="3.40.50.460">
    <property type="entry name" value="Phosphofructokinase domain"/>
    <property type="match status" value="1"/>
</dbReference>
<proteinExistence type="inferred from homology"/>
<evidence type="ECO:0000256" key="2">
    <source>
        <dbReference type="ARBA" id="ARBA00004496"/>
    </source>
</evidence>
<evidence type="ECO:0000256" key="10">
    <source>
        <dbReference type="ARBA" id="ARBA00022840"/>
    </source>
</evidence>
<feature type="binding site" description="in other chain" evidence="14">
    <location>
        <position position="226"/>
    </location>
    <ligand>
        <name>substrate</name>
        <note>ligand shared between dimeric partners</note>
    </ligand>
</feature>
<keyword evidence="9 14" id="KW-0418">Kinase</keyword>